<keyword evidence="4 5" id="KW-0472">Membrane</keyword>
<evidence type="ECO:0000256" key="5">
    <source>
        <dbReference type="SAM" id="Phobius"/>
    </source>
</evidence>
<evidence type="ECO:0000256" key="3">
    <source>
        <dbReference type="ARBA" id="ARBA00022989"/>
    </source>
</evidence>
<keyword evidence="2 5" id="KW-0812">Transmembrane</keyword>
<keyword evidence="7" id="KW-1185">Reference proteome</keyword>
<comment type="subcellular location">
    <subcellularLocation>
        <location evidence="1">Membrane</location>
        <topology evidence="1">Multi-pass membrane protein</topology>
    </subcellularLocation>
</comment>
<feature type="transmembrane region" description="Helical" evidence="5">
    <location>
        <begin position="6"/>
        <end position="27"/>
    </location>
</feature>
<evidence type="ECO:0000256" key="1">
    <source>
        <dbReference type="ARBA" id="ARBA00004141"/>
    </source>
</evidence>
<organism evidence="6 7">
    <name type="scientific">Bosea spartocytisi</name>
    <dbReference type="NCBI Taxonomy" id="2773451"/>
    <lineage>
        <taxon>Bacteria</taxon>
        <taxon>Pseudomonadati</taxon>
        <taxon>Pseudomonadota</taxon>
        <taxon>Alphaproteobacteria</taxon>
        <taxon>Hyphomicrobiales</taxon>
        <taxon>Boseaceae</taxon>
        <taxon>Bosea</taxon>
    </lineage>
</organism>
<keyword evidence="3 5" id="KW-1133">Transmembrane helix</keyword>
<evidence type="ECO:0000256" key="2">
    <source>
        <dbReference type="ARBA" id="ARBA00022692"/>
    </source>
</evidence>
<name>A0A927E6P4_9HYPH</name>
<sequence>MSAQFIYWVSTALLAALYLSSAALYMIKGAWVRETILGLGYPAYLVRFMIVVKVLAPIAILSRFNVPLSDLAYAGILFHLILSGLAHIGVGKPKGAVPAVVGLALLAGSFLTQNAARETPSPYGGPIIDSRQ</sequence>
<dbReference type="AlphaFoldDB" id="A0A927E6P4"/>
<gene>
    <name evidence="6" type="ORF">IED13_01195</name>
</gene>
<reference evidence="6" key="1">
    <citation type="submission" date="2020-09" db="EMBL/GenBank/DDBJ databases">
        <title>Bosea spartocytisi sp. nov. a root nodule endophyte of Spartocytisus supranubius in the high mountain ecosystem fo the Teide National Park (Canary Islands, Spain).</title>
        <authorList>
            <person name="Pulido-Suarez L."/>
            <person name="Peix A."/>
            <person name="Igual J.M."/>
            <person name="Socas-Perez N."/>
            <person name="Velazquez E."/>
            <person name="Flores-Felix J.D."/>
            <person name="Leon-Barrios M."/>
        </authorList>
    </citation>
    <scope>NUCLEOTIDE SEQUENCE</scope>
    <source>
        <strain evidence="6">SSUT16</strain>
    </source>
</reference>
<accession>A0A927E6P4</accession>
<dbReference type="Proteomes" id="UP000619295">
    <property type="component" value="Unassembled WGS sequence"/>
</dbReference>
<evidence type="ECO:0000313" key="7">
    <source>
        <dbReference type="Proteomes" id="UP000619295"/>
    </source>
</evidence>
<evidence type="ECO:0000313" key="6">
    <source>
        <dbReference type="EMBL" id="MBD3844295.1"/>
    </source>
</evidence>
<feature type="transmembrane region" description="Helical" evidence="5">
    <location>
        <begin position="72"/>
        <end position="90"/>
    </location>
</feature>
<feature type="transmembrane region" description="Helical" evidence="5">
    <location>
        <begin position="97"/>
        <end position="116"/>
    </location>
</feature>
<dbReference type="InterPro" id="IPR032808">
    <property type="entry name" value="DoxX"/>
</dbReference>
<evidence type="ECO:0000256" key="4">
    <source>
        <dbReference type="ARBA" id="ARBA00023136"/>
    </source>
</evidence>
<protein>
    <submittedName>
        <fullName evidence="6">DoxX family protein</fullName>
    </submittedName>
</protein>
<dbReference type="EMBL" id="JACXWY010000001">
    <property type="protein sequence ID" value="MBD3844295.1"/>
    <property type="molecule type" value="Genomic_DNA"/>
</dbReference>
<dbReference type="GO" id="GO:0016020">
    <property type="term" value="C:membrane"/>
    <property type="evidence" value="ECO:0007669"/>
    <property type="project" value="UniProtKB-SubCell"/>
</dbReference>
<dbReference type="RefSeq" id="WP_191123108.1">
    <property type="nucleotide sequence ID" value="NZ_JACXWY010000001.1"/>
</dbReference>
<feature type="transmembrane region" description="Helical" evidence="5">
    <location>
        <begin position="39"/>
        <end position="60"/>
    </location>
</feature>
<proteinExistence type="predicted"/>
<dbReference type="Pfam" id="PF13564">
    <property type="entry name" value="DoxX_2"/>
    <property type="match status" value="1"/>
</dbReference>
<comment type="caution">
    <text evidence="6">The sequence shown here is derived from an EMBL/GenBank/DDBJ whole genome shotgun (WGS) entry which is preliminary data.</text>
</comment>